<protein>
    <submittedName>
        <fullName evidence="2">Uncharacterized protein</fullName>
    </submittedName>
</protein>
<dbReference type="EMBL" id="JALLPJ020000657">
    <property type="protein sequence ID" value="KAL3786251.1"/>
    <property type="molecule type" value="Genomic_DNA"/>
</dbReference>
<dbReference type="Proteomes" id="UP001530400">
    <property type="component" value="Unassembled WGS sequence"/>
</dbReference>
<name>A0ABD3PER6_9STRA</name>
<feature type="region of interest" description="Disordered" evidence="1">
    <location>
        <begin position="1"/>
        <end position="68"/>
    </location>
</feature>
<feature type="compositionally biased region" description="Low complexity" evidence="1">
    <location>
        <begin position="22"/>
        <end position="31"/>
    </location>
</feature>
<proteinExistence type="predicted"/>
<comment type="caution">
    <text evidence="2">The sequence shown here is derived from an EMBL/GenBank/DDBJ whole genome shotgun (WGS) entry which is preliminary data.</text>
</comment>
<feature type="compositionally biased region" description="Low complexity" evidence="1">
    <location>
        <begin position="56"/>
        <end position="67"/>
    </location>
</feature>
<organism evidence="2 3">
    <name type="scientific">Cyclotella atomus</name>
    <dbReference type="NCBI Taxonomy" id="382360"/>
    <lineage>
        <taxon>Eukaryota</taxon>
        <taxon>Sar</taxon>
        <taxon>Stramenopiles</taxon>
        <taxon>Ochrophyta</taxon>
        <taxon>Bacillariophyta</taxon>
        <taxon>Coscinodiscophyceae</taxon>
        <taxon>Thalassiosirophycidae</taxon>
        <taxon>Stephanodiscales</taxon>
        <taxon>Stephanodiscaceae</taxon>
        <taxon>Cyclotella</taxon>
    </lineage>
</organism>
<keyword evidence="3" id="KW-1185">Reference proteome</keyword>
<sequence>MTSIHRLSRPVTRIHSSLRSITSTPTLTAPPKTKPKSSDEPKVKQQKGGNKAKTPSAAQSAAKEAQSTKIERMVVVALDAPYIGPPPASEEEMQARYHIGRNYVIGMFERHNEHNHDLAVKIRMKRHAVRMLPKKGQIGDCLVEMKDEEGTGEKTSVYGRWREEAMKIDDWPGPPEWRPIPMWTPPIPGFDIEQYMESNEEK</sequence>
<evidence type="ECO:0000256" key="1">
    <source>
        <dbReference type="SAM" id="MobiDB-lite"/>
    </source>
</evidence>
<evidence type="ECO:0000313" key="3">
    <source>
        <dbReference type="Proteomes" id="UP001530400"/>
    </source>
</evidence>
<evidence type="ECO:0000313" key="2">
    <source>
        <dbReference type="EMBL" id="KAL3786251.1"/>
    </source>
</evidence>
<gene>
    <name evidence="2" type="ORF">ACHAWO_001018</name>
</gene>
<reference evidence="2 3" key="1">
    <citation type="submission" date="2024-10" db="EMBL/GenBank/DDBJ databases">
        <title>Updated reference genomes for cyclostephanoid diatoms.</title>
        <authorList>
            <person name="Roberts W.R."/>
            <person name="Alverson A.J."/>
        </authorList>
    </citation>
    <scope>NUCLEOTIDE SEQUENCE [LARGE SCALE GENOMIC DNA]</scope>
    <source>
        <strain evidence="2 3">AJA010-31</strain>
    </source>
</reference>
<accession>A0ABD3PER6</accession>
<dbReference type="AlphaFoldDB" id="A0ABD3PER6"/>